<dbReference type="InterPro" id="IPR046177">
    <property type="entry name" value="DUF6186"/>
</dbReference>
<accession>A0A917U590</accession>
<evidence type="ECO:0000313" key="3">
    <source>
        <dbReference type="Proteomes" id="UP000642070"/>
    </source>
</evidence>
<feature type="transmembrane region" description="Helical" evidence="1">
    <location>
        <begin position="53"/>
        <end position="70"/>
    </location>
</feature>
<evidence type="ECO:0000313" key="2">
    <source>
        <dbReference type="EMBL" id="GGM58037.1"/>
    </source>
</evidence>
<reference evidence="2" key="2">
    <citation type="submission" date="2020-09" db="EMBL/GenBank/DDBJ databases">
        <authorList>
            <person name="Sun Q."/>
            <person name="Ohkuma M."/>
        </authorList>
    </citation>
    <scope>NUCLEOTIDE SEQUENCE</scope>
    <source>
        <strain evidence="2">JCM 19831</strain>
    </source>
</reference>
<keyword evidence="3" id="KW-1185">Reference proteome</keyword>
<reference evidence="2" key="1">
    <citation type="journal article" date="2014" name="Int. J. Syst. Evol. Microbiol.">
        <title>Complete genome sequence of Corynebacterium casei LMG S-19264T (=DSM 44701T), isolated from a smear-ripened cheese.</title>
        <authorList>
            <consortium name="US DOE Joint Genome Institute (JGI-PGF)"/>
            <person name="Walter F."/>
            <person name="Albersmeier A."/>
            <person name="Kalinowski J."/>
            <person name="Ruckert C."/>
        </authorList>
    </citation>
    <scope>NUCLEOTIDE SEQUENCE</scope>
    <source>
        <strain evidence="2">JCM 19831</strain>
    </source>
</reference>
<dbReference type="EMBL" id="BMPI01000041">
    <property type="protein sequence ID" value="GGM58037.1"/>
    <property type="molecule type" value="Genomic_DNA"/>
</dbReference>
<keyword evidence="1" id="KW-0472">Membrane</keyword>
<dbReference type="RefSeq" id="WP_190254254.1">
    <property type="nucleotide sequence ID" value="NZ_BMPI01000041.1"/>
</dbReference>
<keyword evidence="1" id="KW-0812">Transmembrane</keyword>
<gene>
    <name evidence="2" type="ORF">GCM10007977_069570</name>
</gene>
<keyword evidence="1" id="KW-1133">Transmembrane helix</keyword>
<dbReference type="Proteomes" id="UP000642070">
    <property type="component" value="Unassembled WGS sequence"/>
</dbReference>
<organism evidence="2 3">
    <name type="scientific">Dactylosporangium sucinum</name>
    <dbReference type="NCBI Taxonomy" id="1424081"/>
    <lineage>
        <taxon>Bacteria</taxon>
        <taxon>Bacillati</taxon>
        <taxon>Actinomycetota</taxon>
        <taxon>Actinomycetes</taxon>
        <taxon>Micromonosporales</taxon>
        <taxon>Micromonosporaceae</taxon>
        <taxon>Dactylosporangium</taxon>
    </lineage>
</organism>
<dbReference type="Pfam" id="PF19684">
    <property type="entry name" value="DUF6186"/>
    <property type="match status" value="1"/>
</dbReference>
<protein>
    <submittedName>
        <fullName evidence="2">Uncharacterized protein</fullName>
    </submittedName>
</protein>
<feature type="transmembrane region" description="Helical" evidence="1">
    <location>
        <begin position="6"/>
        <end position="26"/>
    </location>
</feature>
<dbReference type="AlphaFoldDB" id="A0A917U590"/>
<evidence type="ECO:0000256" key="1">
    <source>
        <dbReference type="SAM" id="Phobius"/>
    </source>
</evidence>
<comment type="caution">
    <text evidence="2">The sequence shown here is derived from an EMBL/GenBank/DDBJ whole genome shotgun (WGS) entry which is preliminary data.</text>
</comment>
<proteinExistence type="predicted"/>
<sequence>MTTGQVFIAALFAVALGLFGVVEIVARREGSKVPTLGEVCGVVMRYRVGPLPVGRIAMFGFWWWLGWHFLAR</sequence>
<name>A0A917U590_9ACTN</name>